<reference evidence="1" key="1">
    <citation type="submission" date="2020-03" db="EMBL/GenBank/DDBJ databases">
        <title>The deep terrestrial virosphere.</title>
        <authorList>
            <person name="Holmfeldt K."/>
            <person name="Nilsson E."/>
            <person name="Simone D."/>
            <person name="Lopez-Fernandez M."/>
            <person name="Wu X."/>
            <person name="de Brujin I."/>
            <person name="Lundin D."/>
            <person name="Andersson A."/>
            <person name="Bertilsson S."/>
            <person name="Dopson M."/>
        </authorList>
    </citation>
    <scope>NUCLEOTIDE SEQUENCE</scope>
    <source>
        <strain evidence="1">TM448A04414</strain>
    </source>
</reference>
<organism evidence="1">
    <name type="scientific">viral metagenome</name>
    <dbReference type="NCBI Taxonomy" id="1070528"/>
    <lineage>
        <taxon>unclassified sequences</taxon>
        <taxon>metagenomes</taxon>
        <taxon>organismal metagenomes</taxon>
    </lineage>
</organism>
<proteinExistence type="predicted"/>
<evidence type="ECO:0000313" key="1">
    <source>
        <dbReference type="EMBL" id="QJA54138.1"/>
    </source>
</evidence>
<accession>A0A6H2A2Z2</accession>
<sequence length="143" mass="16037">MNDINIVQLDDFRKKHIAVLCLPGLEGFLKDIVAHLSKDYLVKTCYSGAIAELEDAINWADLVWLEWGNQLATELTQKVPSLAEKKVLLRIHSYEVLSGFLPQINWNAINDVIFVAQHIKAIAIKQVPNLAELVDIHIVANGI</sequence>
<dbReference type="AlphaFoldDB" id="A0A6H2A2Z2"/>
<name>A0A6H2A2Z2_9ZZZZ</name>
<dbReference type="EMBL" id="MT144480">
    <property type="protein sequence ID" value="QJA54138.1"/>
    <property type="molecule type" value="Genomic_DNA"/>
</dbReference>
<protein>
    <submittedName>
        <fullName evidence="1">Uncharacterized protein</fullName>
    </submittedName>
</protein>
<gene>
    <name evidence="1" type="ORF">TM448A04414_0006</name>
</gene>